<feature type="domain" description="Heme-copper oxidase subunit III family profile" evidence="9">
    <location>
        <begin position="15"/>
        <end position="189"/>
    </location>
</feature>
<evidence type="ECO:0000256" key="4">
    <source>
        <dbReference type="ARBA" id="ARBA00022692"/>
    </source>
</evidence>
<gene>
    <name evidence="10" type="ORF">E0W69_017990</name>
</gene>
<dbReference type="PANTHER" id="PTHR11403">
    <property type="entry name" value="CYTOCHROME C OXIDASE SUBUNIT III"/>
    <property type="match status" value="1"/>
</dbReference>
<dbReference type="InterPro" id="IPR024791">
    <property type="entry name" value="Cyt_c/ubiquinol_Oxase_su3"/>
</dbReference>
<evidence type="ECO:0000259" key="9">
    <source>
        <dbReference type="PROSITE" id="PS50253"/>
    </source>
</evidence>
<dbReference type="Pfam" id="PF00510">
    <property type="entry name" value="COX3"/>
    <property type="match status" value="1"/>
</dbReference>
<reference evidence="10 11" key="1">
    <citation type="submission" date="2019-09" db="EMBL/GenBank/DDBJ databases">
        <title>Complete genome sequence of Arachidicoccus sp. B3-10 isolated from apple orchard soil.</title>
        <authorList>
            <person name="Kim H.S."/>
            <person name="Han K.-I."/>
            <person name="Suh M.K."/>
            <person name="Lee K.C."/>
            <person name="Eom M.K."/>
            <person name="Kim J.-S."/>
            <person name="Kang S.W."/>
            <person name="Sin Y."/>
            <person name="Lee J.-S."/>
        </authorList>
    </citation>
    <scope>NUCLEOTIDE SEQUENCE [LARGE SCALE GENOMIC DNA]</scope>
    <source>
        <strain evidence="10 11">B3-10</strain>
    </source>
</reference>
<dbReference type="InterPro" id="IPR013833">
    <property type="entry name" value="Cyt_c_oxidase_su3_a-hlx"/>
</dbReference>
<keyword evidence="11" id="KW-1185">Reference proteome</keyword>
<evidence type="ECO:0000256" key="1">
    <source>
        <dbReference type="ARBA" id="ARBA00004651"/>
    </source>
</evidence>
<name>A0A5P2G4L4_9BACT</name>
<comment type="subcellular location">
    <subcellularLocation>
        <location evidence="1 7">Cell membrane</location>
        <topology evidence="1 7">Multi-pass membrane protein</topology>
    </subcellularLocation>
</comment>
<feature type="transmembrane region" description="Helical" evidence="8">
    <location>
        <begin position="84"/>
        <end position="104"/>
    </location>
</feature>
<accession>A0A5P2G4L4</accession>
<keyword evidence="5 8" id="KW-1133">Transmembrane helix</keyword>
<feature type="transmembrane region" description="Helical" evidence="8">
    <location>
        <begin position="54"/>
        <end position="72"/>
    </location>
</feature>
<dbReference type="SUPFAM" id="SSF81452">
    <property type="entry name" value="Cytochrome c oxidase subunit III-like"/>
    <property type="match status" value="1"/>
</dbReference>
<dbReference type="PANTHER" id="PTHR11403:SF2">
    <property type="entry name" value="CYTOCHROME BO(3) UBIQUINOL OXIDASE SUBUNIT 3"/>
    <property type="match status" value="1"/>
</dbReference>
<evidence type="ECO:0000313" key="10">
    <source>
        <dbReference type="EMBL" id="QES90465.1"/>
    </source>
</evidence>
<evidence type="ECO:0000313" key="11">
    <source>
        <dbReference type="Proteomes" id="UP000292424"/>
    </source>
</evidence>
<comment type="similarity">
    <text evidence="2 7">Belongs to the cytochrome c oxidase subunit 3 family.</text>
</comment>
<dbReference type="RefSeq" id="WP_131331446.1">
    <property type="nucleotide sequence ID" value="NZ_CP044016.1"/>
</dbReference>
<dbReference type="InterPro" id="IPR000298">
    <property type="entry name" value="Cyt_c_oxidase-like_su3"/>
</dbReference>
<protein>
    <submittedName>
        <fullName evidence="10">Heme-copper oxidase subunit III</fullName>
    </submittedName>
</protein>
<evidence type="ECO:0000256" key="6">
    <source>
        <dbReference type="ARBA" id="ARBA00023136"/>
    </source>
</evidence>
<dbReference type="KEGG" id="arac:E0W69_017990"/>
<organism evidence="10 11">
    <name type="scientific">Rhizosphaericola mali</name>
    <dbReference type="NCBI Taxonomy" id="2545455"/>
    <lineage>
        <taxon>Bacteria</taxon>
        <taxon>Pseudomonadati</taxon>
        <taxon>Bacteroidota</taxon>
        <taxon>Chitinophagia</taxon>
        <taxon>Chitinophagales</taxon>
        <taxon>Chitinophagaceae</taxon>
        <taxon>Rhizosphaericola</taxon>
    </lineage>
</organism>
<dbReference type="Proteomes" id="UP000292424">
    <property type="component" value="Chromosome"/>
</dbReference>
<evidence type="ECO:0000256" key="7">
    <source>
        <dbReference type="RuleBase" id="RU003376"/>
    </source>
</evidence>
<dbReference type="CDD" id="cd00386">
    <property type="entry name" value="Heme_Cu_Oxidase_III_like"/>
    <property type="match status" value="1"/>
</dbReference>
<dbReference type="GO" id="GO:0004129">
    <property type="term" value="F:cytochrome-c oxidase activity"/>
    <property type="evidence" value="ECO:0007669"/>
    <property type="project" value="InterPro"/>
</dbReference>
<dbReference type="Gene3D" id="1.20.120.80">
    <property type="entry name" value="Cytochrome c oxidase, subunit III, four-helix bundle"/>
    <property type="match status" value="1"/>
</dbReference>
<dbReference type="InterPro" id="IPR035973">
    <property type="entry name" value="Cyt_c_oxidase_su3-like_sf"/>
</dbReference>
<dbReference type="OrthoDB" id="679789at2"/>
<dbReference type="PROSITE" id="PS50253">
    <property type="entry name" value="COX3"/>
    <property type="match status" value="1"/>
</dbReference>
<keyword evidence="4 7" id="KW-0812">Transmembrane</keyword>
<proteinExistence type="inferred from homology"/>
<dbReference type="AlphaFoldDB" id="A0A5P2G4L4"/>
<feature type="transmembrane region" description="Helical" evidence="8">
    <location>
        <begin position="124"/>
        <end position="147"/>
    </location>
</feature>
<feature type="transmembrane region" description="Helical" evidence="8">
    <location>
        <begin position="168"/>
        <end position="188"/>
    </location>
</feature>
<evidence type="ECO:0000256" key="5">
    <source>
        <dbReference type="ARBA" id="ARBA00022989"/>
    </source>
</evidence>
<evidence type="ECO:0000256" key="8">
    <source>
        <dbReference type="SAM" id="Phobius"/>
    </source>
</evidence>
<sequence length="189" mass="21488">MSASTSKSGRMHPHKFTMWLGIAAICMTFAGLTSAYVVKRAQSSWLEFKLPKEFWVSTLIILLSSLTMHLALKSFKARARLKYRNLITLTCLLGLLFGFVQWFGFQDLMSRGIQIFGEGSNPSASFLGVIVGLHFLHVFGGIVALVITTIRAYRKKVKSYDTTPVEVVSIYWHFVDILWIYLFIFFAIM</sequence>
<dbReference type="GO" id="GO:0005886">
    <property type="term" value="C:plasma membrane"/>
    <property type="evidence" value="ECO:0007669"/>
    <property type="project" value="UniProtKB-SubCell"/>
</dbReference>
<dbReference type="GO" id="GO:0019646">
    <property type="term" value="P:aerobic electron transport chain"/>
    <property type="evidence" value="ECO:0007669"/>
    <property type="project" value="InterPro"/>
</dbReference>
<keyword evidence="6 8" id="KW-0472">Membrane</keyword>
<dbReference type="EMBL" id="CP044016">
    <property type="protein sequence ID" value="QES90465.1"/>
    <property type="molecule type" value="Genomic_DNA"/>
</dbReference>
<evidence type="ECO:0000256" key="3">
    <source>
        <dbReference type="ARBA" id="ARBA00022475"/>
    </source>
</evidence>
<evidence type="ECO:0000256" key="2">
    <source>
        <dbReference type="ARBA" id="ARBA00010581"/>
    </source>
</evidence>
<keyword evidence="3" id="KW-1003">Cell membrane</keyword>